<sequence>MNKDREDDTHTELEVRLGRLSSLMNLFREKLDSLEKTTKSLEDRVSAYATELANAHKETTTRPI</sequence>
<protein>
    <submittedName>
        <fullName evidence="2">Uncharacterized protein</fullName>
    </submittedName>
</protein>
<comment type="caution">
    <text evidence="2">The sequence shown here is derived from an EMBL/GenBank/DDBJ whole genome shotgun (WGS) entry which is preliminary data.</text>
</comment>
<dbReference type="OrthoDB" id="2192939at2759"/>
<reference evidence="2 3" key="1">
    <citation type="submission" date="2016-02" db="EMBL/GenBank/DDBJ databases">
        <title>Discovery of a natural microsporidian pathogen with a broad tissue tropism in Caenorhabditis elegans.</title>
        <authorList>
            <person name="Luallen R.J."/>
            <person name="Reinke A.W."/>
            <person name="Tong L."/>
            <person name="Botts M.R."/>
            <person name="Felix M.-A."/>
            <person name="Troemel E.R."/>
        </authorList>
    </citation>
    <scope>NUCLEOTIDE SEQUENCE [LARGE SCALE GENOMIC DNA]</scope>
    <source>
        <strain evidence="2 3">JUm2807</strain>
    </source>
</reference>
<dbReference type="AlphaFoldDB" id="A0A177EE25"/>
<name>A0A177EE25_9MICR</name>
<organism evidence="2 3">
    <name type="scientific">Nematocida displodere</name>
    <dbReference type="NCBI Taxonomy" id="1805483"/>
    <lineage>
        <taxon>Eukaryota</taxon>
        <taxon>Fungi</taxon>
        <taxon>Fungi incertae sedis</taxon>
        <taxon>Microsporidia</taxon>
        <taxon>Nematocida</taxon>
    </lineage>
</organism>
<dbReference type="Proteomes" id="UP000185944">
    <property type="component" value="Unassembled WGS sequence"/>
</dbReference>
<accession>A0A177EE25</accession>
<evidence type="ECO:0000313" key="3">
    <source>
        <dbReference type="Proteomes" id="UP000185944"/>
    </source>
</evidence>
<keyword evidence="3" id="KW-1185">Reference proteome</keyword>
<evidence type="ECO:0000313" key="2">
    <source>
        <dbReference type="EMBL" id="OAG29966.1"/>
    </source>
</evidence>
<dbReference type="GeneID" id="93647863"/>
<evidence type="ECO:0000256" key="1">
    <source>
        <dbReference type="SAM" id="Coils"/>
    </source>
</evidence>
<dbReference type="VEuPathDB" id="MicrosporidiaDB:NEDG_01513"/>
<feature type="coiled-coil region" evidence="1">
    <location>
        <begin position="24"/>
        <end position="51"/>
    </location>
</feature>
<dbReference type="RefSeq" id="XP_067544518.1">
    <property type="nucleotide sequence ID" value="XM_067688931.1"/>
</dbReference>
<gene>
    <name evidence="2" type="ORF">NEDG_01513</name>
</gene>
<proteinExistence type="predicted"/>
<dbReference type="EMBL" id="LTDL01000038">
    <property type="protein sequence ID" value="OAG29966.1"/>
    <property type="molecule type" value="Genomic_DNA"/>
</dbReference>
<keyword evidence="1" id="KW-0175">Coiled coil</keyword>